<evidence type="ECO:0000256" key="2">
    <source>
        <dbReference type="ARBA" id="ARBA00022490"/>
    </source>
</evidence>
<dbReference type="EMBL" id="JAIFRP010000014">
    <property type="protein sequence ID" value="KAK2586223.1"/>
    <property type="molecule type" value="Genomic_DNA"/>
</dbReference>
<evidence type="ECO:0008006" key="8">
    <source>
        <dbReference type="Google" id="ProtNLM"/>
    </source>
</evidence>
<dbReference type="InterPro" id="IPR015943">
    <property type="entry name" value="WD40/YVTN_repeat-like_dom_sf"/>
</dbReference>
<dbReference type="GO" id="GO:0005868">
    <property type="term" value="C:cytoplasmic dynein complex"/>
    <property type="evidence" value="ECO:0007669"/>
    <property type="project" value="TreeGrafter"/>
</dbReference>
<evidence type="ECO:0000256" key="1">
    <source>
        <dbReference type="ARBA" id="ARBA00004496"/>
    </source>
</evidence>
<keyword evidence="4" id="KW-0677">Repeat</keyword>
<dbReference type="InterPro" id="IPR036322">
    <property type="entry name" value="WD40_repeat_dom_sf"/>
</dbReference>
<evidence type="ECO:0000313" key="6">
    <source>
        <dbReference type="EMBL" id="KAK2586223.1"/>
    </source>
</evidence>
<dbReference type="Proteomes" id="UP001258017">
    <property type="component" value="Unassembled WGS sequence"/>
</dbReference>
<dbReference type="PANTHER" id="PTHR12442">
    <property type="entry name" value="DYNEIN INTERMEDIATE CHAIN"/>
    <property type="match status" value="1"/>
</dbReference>
<comment type="subcellular location">
    <subcellularLocation>
        <location evidence="1">Cytoplasm</location>
    </subcellularLocation>
</comment>
<dbReference type="SMART" id="SM00320">
    <property type="entry name" value="WD40"/>
    <property type="match status" value="5"/>
</dbReference>
<name>A0AAD9RVI8_9HYME</name>
<evidence type="ECO:0000313" key="7">
    <source>
        <dbReference type="Proteomes" id="UP001258017"/>
    </source>
</evidence>
<feature type="repeat" description="WD" evidence="5">
    <location>
        <begin position="344"/>
        <end position="385"/>
    </location>
</feature>
<keyword evidence="7" id="KW-1185">Reference proteome</keyword>
<dbReference type="Pfam" id="PF00400">
    <property type="entry name" value="WD40"/>
    <property type="match status" value="2"/>
</dbReference>
<proteinExistence type="predicted"/>
<evidence type="ECO:0000256" key="4">
    <source>
        <dbReference type="ARBA" id="ARBA00022737"/>
    </source>
</evidence>
<accession>A0AAD9RVI8</accession>
<dbReference type="GO" id="GO:0045504">
    <property type="term" value="F:dynein heavy chain binding"/>
    <property type="evidence" value="ECO:0007669"/>
    <property type="project" value="TreeGrafter"/>
</dbReference>
<evidence type="ECO:0000256" key="5">
    <source>
        <dbReference type="PROSITE-ProRule" id="PRU00221"/>
    </source>
</evidence>
<sequence length="469" mass="51839">MFTNQSFDTVGFDSQVSVAKPEVSTNVQTTEIVYSSSQVQTTEKRNAETQTVQAQAKAPSVDYNKLADFLKRVTPGVLEVLDKAYNTDAFDDYDTGTATNTSANLQLLQRLSTVQDLDKEKRTSNLLWSIGGGSLAVSHRFTYHTEWCSHFSKVQLYALSKEDKLSDVPNKTLNINSCVTTLSYHPEEPMILGGGLHNGDVIVWNLRKDDPTSTIIGEHSDTVSQVCWKPRTVNDVSFLVSSSRDGYINVYKLLANFTEGCLHKQFKITKEHNPVENLRPRSAGGKRERAAEAGLTITSFDFSWKDPAIFIAGTLCGGIYKCSLDSVSPIEGDNNLFDPVVGEYDRHEGSVTCVKCSPTRNLFITCSTSKEIRIYDFEQNVSQQLISVENSIIGFTWMAGNQDIFATFGAGSTVKFYNVTDGKVVTDLKIVGSNNEGSTSLCVNSKRDILAIGDTLGNVEIWKVPRQLF</sequence>
<reference evidence="6" key="2">
    <citation type="journal article" date="2023" name="Commun. Biol.">
        <title>Intrasexual cuticular hydrocarbon dimorphism in a wasp sheds light on hydrocarbon biosynthesis genes in Hymenoptera.</title>
        <authorList>
            <person name="Moris V.C."/>
            <person name="Podsiadlowski L."/>
            <person name="Martin S."/>
            <person name="Oeyen J.P."/>
            <person name="Donath A."/>
            <person name="Petersen M."/>
            <person name="Wilbrandt J."/>
            <person name="Misof B."/>
            <person name="Liedtke D."/>
            <person name="Thamm M."/>
            <person name="Scheiner R."/>
            <person name="Schmitt T."/>
            <person name="Niehuis O."/>
        </authorList>
    </citation>
    <scope>NUCLEOTIDE SEQUENCE</scope>
    <source>
        <strain evidence="6">GBR_01_08_01A</strain>
    </source>
</reference>
<keyword evidence="2" id="KW-0963">Cytoplasm</keyword>
<dbReference type="InterPro" id="IPR050687">
    <property type="entry name" value="Dynein_IC"/>
</dbReference>
<reference evidence="6" key="1">
    <citation type="submission" date="2021-08" db="EMBL/GenBank/DDBJ databases">
        <authorList>
            <person name="Misof B."/>
            <person name="Oliver O."/>
            <person name="Podsiadlowski L."/>
            <person name="Donath A."/>
            <person name="Peters R."/>
            <person name="Mayer C."/>
            <person name="Rust J."/>
            <person name="Gunkel S."/>
            <person name="Lesny P."/>
            <person name="Martin S."/>
            <person name="Oeyen J.P."/>
            <person name="Petersen M."/>
            <person name="Panagiotis P."/>
            <person name="Wilbrandt J."/>
            <person name="Tanja T."/>
        </authorList>
    </citation>
    <scope>NUCLEOTIDE SEQUENCE</scope>
    <source>
        <strain evidence="6">GBR_01_08_01A</strain>
        <tissue evidence="6">Thorax + abdomen</tissue>
    </source>
</reference>
<organism evidence="6 7">
    <name type="scientific">Odynerus spinipes</name>
    <dbReference type="NCBI Taxonomy" id="1348599"/>
    <lineage>
        <taxon>Eukaryota</taxon>
        <taxon>Metazoa</taxon>
        <taxon>Ecdysozoa</taxon>
        <taxon>Arthropoda</taxon>
        <taxon>Hexapoda</taxon>
        <taxon>Insecta</taxon>
        <taxon>Pterygota</taxon>
        <taxon>Neoptera</taxon>
        <taxon>Endopterygota</taxon>
        <taxon>Hymenoptera</taxon>
        <taxon>Apocrita</taxon>
        <taxon>Aculeata</taxon>
        <taxon>Vespoidea</taxon>
        <taxon>Vespidae</taxon>
        <taxon>Eumeninae</taxon>
        <taxon>Odynerus</taxon>
    </lineage>
</organism>
<dbReference type="GO" id="GO:0042073">
    <property type="term" value="P:intraciliary transport"/>
    <property type="evidence" value="ECO:0007669"/>
    <property type="project" value="TreeGrafter"/>
</dbReference>
<dbReference type="PROSITE" id="PS50082">
    <property type="entry name" value="WD_REPEATS_2"/>
    <property type="match status" value="1"/>
</dbReference>
<comment type="caution">
    <text evidence="6">The sequence shown here is derived from an EMBL/GenBank/DDBJ whole genome shotgun (WGS) entry which is preliminary data.</text>
</comment>
<dbReference type="InterPro" id="IPR001680">
    <property type="entry name" value="WD40_rpt"/>
</dbReference>
<dbReference type="AlphaFoldDB" id="A0AAD9RVI8"/>
<dbReference type="PANTHER" id="PTHR12442:SF26">
    <property type="entry name" value="CYTOPLASMIC DYNEIN 2 INTERMEDIATE CHAIN 2"/>
    <property type="match status" value="1"/>
</dbReference>
<dbReference type="GO" id="GO:0097014">
    <property type="term" value="C:ciliary plasm"/>
    <property type="evidence" value="ECO:0007669"/>
    <property type="project" value="TreeGrafter"/>
</dbReference>
<protein>
    <recommendedName>
        <fullName evidence="8">WD repeat-containing protein 34</fullName>
    </recommendedName>
</protein>
<evidence type="ECO:0000256" key="3">
    <source>
        <dbReference type="ARBA" id="ARBA00022574"/>
    </source>
</evidence>
<dbReference type="GO" id="GO:0045503">
    <property type="term" value="F:dynein light chain binding"/>
    <property type="evidence" value="ECO:0007669"/>
    <property type="project" value="TreeGrafter"/>
</dbReference>
<keyword evidence="3 5" id="KW-0853">WD repeat</keyword>
<dbReference type="SUPFAM" id="SSF50978">
    <property type="entry name" value="WD40 repeat-like"/>
    <property type="match status" value="1"/>
</dbReference>
<gene>
    <name evidence="6" type="ORF">KPH14_001481</name>
</gene>
<dbReference type="Gene3D" id="2.130.10.10">
    <property type="entry name" value="YVTN repeat-like/Quinoprotein amine dehydrogenase"/>
    <property type="match status" value="1"/>
</dbReference>